<dbReference type="AlphaFoldDB" id="A0A4U6X6R1"/>
<accession>A0A4U6X6R1</accession>
<evidence type="ECO:0008006" key="6">
    <source>
        <dbReference type="Google" id="ProtNLM"/>
    </source>
</evidence>
<dbReference type="InterPro" id="IPR029063">
    <property type="entry name" value="SAM-dependent_MTases_sf"/>
</dbReference>
<comment type="caution">
    <text evidence="4">The sequence shown here is derived from an EMBL/GenBank/DDBJ whole genome shotgun (WGS) entry which is preliminary data.</text>
</comment>
<feature type="chain" id="PRO_5020314438" description="Secondary metabolism regulator LAE1" evidence="3">
    <location>
        <begin position="22"/>
        <end position="420"/>
    </location>
</feature>
<dbReference type="Gene3D" id="3.40.50.150">
    <property type="entry name" value="Vaccinia Virus protein VP39"/>
    <property type="match status" value="1"/>
</dbReference>
<dbReference type="GO" id="GO:0008168">
    <property type="term" value="F:methyltransferase activity"/>
    <property type="evidence" value="ECO:0007669"/>
    <property type="project" value="TreeGrafter"/>
</dbReference>
<feature type="signal peptide" evidence="3">
    <location>
        <begin position="1"/>
        <end position="21"/>
    </location>
</feature>
<evidence type="ECO:0000256" key="3">
    <source>
        <dbReference type="SAM" id="SignalP"/>
    </source>
</evidence>
<feature type="compositionally biased region" description="Polar residues" evidence="2">
    <location>
        <begin position="66"/>
        <end position="95"/>
    </location>
</feature>
<proteinExistence type="inferred from homology"/>
<evidence type="ECO:0000313" key="5">
    <source>
        <dbReference type="Proteomes" id="UP000310108"/>
    </source>
</evidence>
<dbReference type="STRING" id="1306861.A0A4U6X6R1"/>
<dbReference type="Proteomes" id="UP000310108">
    <property type="component" value="Unassembled WGS sequence"/>
</dbReference>
<dbReference type="Pfam" id="PF13489">
    <property type="entry name" value="Methyltransf_23"/>
    <property type="match status" value="1"/>
</dbReference>
<feature type="region of interest" description="Disordered" evidence="2">
    <location>
        <begin position="66"/>
        <end position="122"/>
    </location>
</feature>
<dbReference type="CDD" id="cd02440">
    <property type="entry name" value="AdoMet_MTases"/>
    <property type="match status" value="1"/>
</dbReference>
<name>A0A4U6X6R1_9PEZI</name>
<gene>
    <name evidence="4" type="ORF">CTA1_2602</name>
</gene>
<keyword evidence="5" id="KW-1185">Reference proteome</keyword>
<feature type="compositionally biased region" description="Polar residues" evidence="2">
    <location>
        <begin position="110"/>
        <end position="122"/>
    </location>
</feature>
<dbReference type="PANTHER" id="PTHR43591:SF10">
    <property type="entry name" value="ABC TRANSMEMBRANE TYPE-1 DOMAIN-CONTAINING PROTEIN-RELATED"/>
    <property type="match status" value="1"/>
</dbReference>
<sequence length="420" mass="46928">MLGPSCLCLLVHLNLFSLPNFVPFPSLSTSGGESFSPSHSSSLIPHVRLLGLSRVKMSADRIVSTASQESTTAWVPEQASASPNSMGQQSATGIQAHNAVPVKSRRRTGSDASANASKSLSPSVRDFNFENKRRYHKFKEGRYLLPNDDEEQEREDMKHAMVLHVCEGRLHNAPLDSPQKILDIGTGTGIRAIDMGDEYPEAEIIGLDLSPIQPSFVPPNVHFLVDDVEAEWLYPENSIDYIHVRNMAPAIKDWPKLLEQAYNSLKPGGWIELQDMLFSFDCDDGTAGPDYTPRKVMELLKEAFEKFGVDIDAAKKFPERVEAAGFVNQIHDVRKVPVGTWPKEPHYREVGNYCRAVNYDSLGSVTNVPFTKGLGWSSVEVEVFLVQVRKDLLNDSFHAYNYYHSYSAQKPLGEEERTDN</sequence>
<organism evidence="4 5">
    <name type="scientific">Colletotrichum tanaceti</name>
    <dbReference type="NCBI Taxonomy" id="1306861"/>
    <lineage>
        <taxon>Eukaryota</taxon>
        <taxon>Fungi</taxon>
        <taxon>Dikarya</taxon>
        <taxon>Ascomycota</taxon>
        <taxon>Pezizomycotina</taxon>
        <taxon>Sordariomycetes</taxon>
        <taxon>Hypocreomycetidae</taxon>
        <taxon>Glomerellales</taxon>
        <taxon>Glomerellaceae</taxon>
        <taxon>Colletotrichum</taxon>
        <taxon>Colletotrichum destructivum species complex</taxon>
    </lineage>
</organism>
<evidence type="ECO:0000313" key="4">
    <source>
        <dbReference type="EMBL" id="TKW49117.1"/>
    </source>
</evidence>
<keyword evidence="3" id="KW-0732">Signal</keyword>
<evidence type="ECO:0000256" key="2">
    <source>
        <dbReference type="SAM" id="MobiDB-lite"/>
    </source>
</evidence>
<evidence type="ECO:0000256" key="1">
    <source>
        <dbReference type="ARBA" id="ARBA00038158"/>
    </source>
</evidence>
<comment type="similarity">
    <text evidence="1">Belongs to the methyltransferase superfamily. LaeA methyltransferase family.</text>
</comment>
<reference evidence="4 5" key="1">
    <citation type="journal article" date="2019" name="PLoS ONE">
        <title>Comparative genome analysis indicates high evolutionary potential of pathogenicity genes in Colletotrichum tanaceti.</title>
        <authorList>
            <person name="Lelwala R.V."/>
            <person name="Korhonen P.K."/>
            <person name="Young N.D."/>
            <person name="Scott J.B."/>
            <person name="Ades P.A."/>
            <person name="Gasser R.B."/>
            <person name="Taylor P.W.J."/>
        </authorList>
    </citation>
    <scope>NUCLEOTIDE SEQUENCE [LARGE SCALE GENOMIC DNA]</scope>
    <source>
        <strain evidence="4">BRIP57314</strain>
    </source>
</reference>
<dbReference type="EMBL" id="PJEX01000615">
    <property type="protein sequence ID" value="TKW49117.1"/>
    <property type="molecule type" value="Genomic_DNA"/>
</dbReference>
<dbReference type="SUPFAM" id="SSF53335">
    <property type="entry name" value="S-adenosyl-L-methionine-dependent methyltransferases"/>
    <property type="match status" value="1"/>
</dbReference>
<dbReference type="PANTHER" id="PTHR43591">
    <property type="entry name" value="METHYLTRANSFERASE"/>
    <property type="match status" value="1"/>
</dbReference>
<protein>
    <recommendedName>
        <fullName evidence="6">Secondary metabolism regulator LAE1</fullName>
    </recommendedName>
</protein>